<keyword evidence="1" id="KW-0812">Transmembrane</keyword>
<evidence type="ECO:0000313" key="3">
    <source>
        <dbReference type="Proteomes" id="UP000547510"/>
    </source>
</evidence>
<evidence type="ECO:0000313" key="2">
    <source>
        <dbReference type="EMBL" id="MBB5956206.1"/>
    </source>
</evidence>
<accession>A0A841CKS0</accession>
<organism evidence="2 3">
    <name type="scientific">Saccharothrix tamanrassetensis</name>
    <dbReference type="NCBI Taxonomy" id="1051531"/>
    <lineage>
        <taxon>Bacteria</taxon>
        <taxon>Bacillati</taxon>
        <taxon>Actinomycetota</taxon>
        <taxon>Actinomycetes</taxon>
        <taxon>Pseudonocardiales</taxon>
        <taxon>Pseudonocardiaceae</taxon>
        <taxon>Saccharothrix</taxon>
    </lineage>
</organism>
<feature type="transmembrane region" description="Helical" evidence="1">
    <location>
        <begin position="40"/>
        <end position="60"/>
    </location>
</feature>
<name>A0A841CKS0_9PSEU</name>
<reference evidence="2 3" key="1">
    <citation type="submission" date="2020-08" db="EMBL/GenBank/DDBJ databases">
        <title>Genomic Encyclopedia of Type Strains, Phase III (KMG-III): the genomes of soil and plant-associated and newly described type strains.</title>
        <authorList>
            <person name="Whitman W."/>
        </authorList>
    </citation>
    <scope>NUCLEOTIDE SEQUENCE [LARGE SCALE GENOMIC DNA]</scope>
    <source>
        <strain evidence="2 3">CECT 8640</strain>
    </source>
</reference>
<protein>
    <submittedName>
        <fullName evidence="2">Uncharacterized protein</fullName>
    </submittedName>
</protein>
<feature type="transmembrane region" description="Helical" evidence="1">
    <location>
        <begin position="7"/>
        <end position="28"/>
    </location>
</feature>
<feature type="transmembrane region" description="Helical" evidence="1">
    <location>
        <begin position="99"/>
        <end position="120"/>
    </location>
</feature>
<feature type="transmembrane region" description="Helical" evidence="1">
    <location>
        <begin position="67"/>
        <end position="87"/>
    </location>
</feature>
<evidence type="ECO:0000256" key="1">
    <source>
        <dbReference type="SAM" id="Phobius"/>
    </source>
</evidence>
<comment type="caution">
    <text evidence="2">The sequence shown here is derived from an EMBL/GenBank/DDBJ whole genome shotgun (WGS) entry which is preliminary data.</text>
</comment>
<dbReference type="EMBL" id="JACHJN010000004">
    <property type="protein sequence ID" value="MBB5956206.1"/>
    <property type="molecule type" value="Genomic_DNA"/>
</dbReference>
<gene>
    <name evidence="2" type="ORF">FHS29_002792</name>
</gene>
<proteinExistence type="predicted"/>
<dbReference type="RefSeq" id="WP_246440296.1">
    <property type="nucleotide sequence ID" value="NZ_JACHJN010000004.1"/>
</dbReference>
<dbReference type="Proteomes" id="UP000547510">
    <property type="component" value="Unassembled WGS sequence"/>
</dbReference>
<dbReference type="AlphaFoldDB" id="A0A841CKS0"/>
<sequence>MRERLAIGALMAQAFVLAVLELFFLPLRLDGTLLPRIDDYQFPVTALVAIITTPLLVLAASWYARRALVAAAPLLVWLGTLLFFGLFGPGGDVMLVNDWRSLLLFAGGALPSAVAVGAFMGRQARAGDH</sequence>
<keyword evidence="1" id="KW-0472">Membrane</keyword>
<keyword evidence="1" id="KW-1133">Transmembrane helix</keyword>
<keyword evidence="3" id="KW-1185">Reference proteome</keyword>